<comment type="caution">
    <text evidence="1">The sequence shown here is derived from an EMBL/GenBank/DDBJ whole genome shotgun (WGS) entry which is preliminary data.</text>
</comment>
<organism evidence="1 2">
    <name type="scientific">Phaeovibrio sulfidiphilus</name>
    <dbReference type="NCBI Taxonomy" id="1220600"/>
    <lineage>
        <taxon>Bacteria</taxon>
        <taxon>Pseudomonadati</taxon>
        <taxon>Pseudomonadota</taxon>
        <taxon>Alphaproteobacteria</taxon>
        <taxon>Rhodospirillales</taxon>
        <taxon>Rhodospirillaceae</taxon>
        <taxon>Phaeovibrio</taxon>
    </lineage>
</organism>
<dbReference type="Proteomes" id="UP000631034">
    <property type="component" value="Unassembled WGS sequence"/>
</dbReference>
<keyword evidence="2" id="KW-1185">Reference proteome</keyword>
<dbReference type="AlphaFoldDB" id="A0A8J6YLI1"/>
<reference evidence="1" key="1">
    <citation type="submission" date="2020-10" db="EMBL/GenBank/DDBJ databases">
        <title>Genome sequence of the unusual species of purple photosynthetic bacteria, Phaeovibrio sulfidiphilus DSM 23193, type strain.</title>
        <authorList>
            <person name="Kyndt J.A."/>
            <person name="Meyer T.E."/>
        </authorList>
    </citation>
    <scope>NUCLEOTIDE SEQUENCE</scope>
    <source>
        <strain evidence="1">DSM 23193</strain>
    </source>
</reference>
<dbReference type="RefSeq" id="WP_192533966.1">
    <property type="nucleotide sequence ID" value="NZ_JACZHT010000002.1"/>
</dbReference>
<dbReference type="Pfam" id="PF07027">
    <property type="entry name" value="DUF1318"/>
    <property type="match status" value="1"/>
</dbReference>
<proteinExistence type="predicted"/>
<evidence type="ECO:0000313" key="2">
    <source>
        <dbReference type="Proteomes" id="UP000631034"/>
    </source>
</evidence>
<name>A0A8J6YLI1_9PROT</name>
<dbReference type="InterPro" id="IPR008309">
    <property type="entry name" value="YdbL"/>
</dbReference>
<accession>A0A8J6YLI1</accession>
<dbReference type="EMBL" id="JACZHT010000002">
    <property type="protein sequence ID" value="MBE1236970.1"/>
    <property type="molecule type" value="Genomic_DNA"/>
</dbReference>
<sequence length="115" mass="12193">MQRTFPLLSSGRRGLDIRSVRLAAACLLASLGLALPGPAWALSLQDARSRGAVCETTDGLVRATTQSPEVSALVSETNARRMQAYKAEAARHGVPVSEIQGVSATQLRDRHAPCP</sequence>
<gene>
    <name evidence="1" type="ORF">IHV25_04830</name>
</gene>
<protein>
    <submittedName>
        <fullName evidence="1">DUF1318 domain-containing protein</fullName>
    </submittedName>
</protein>
<evidence type="ECO:0000313" key="1">
    <source>
        <dbReference type="EMBL" id="MBE1236970.1"/>
    </source>
</evidence>